<feature type="region of interest" description="Disordered" evidence="7">
    <location>
        <begin position="1"/>
        <end position="20"/>
    </location>
</feature>
<evidence type="ECO:0000256" key="7">
    <source>
        <dbReference type="SAM" id="MobiDB-lite"/>
    </source>
</evidence>
<feature type="domain" description="AlgX/AlgJ SGNH hydrolase-like" evidence="8">
    <location>
        <begin position="81"/>
        <end position="242"/>
    </location>
</feature>
<keyword evidence="10" id="KW-1185">Reference proteome</keyword>
<keyword evidence="6" id="KW-0016">Alginate biosynthesis</keyword>
<dbReference type="GO" id="GO:0042121">
    <property type="term" value="P:alginic acid biosynthetic process"/>
    <property type="evidence" value="ECO:0007669"/>
    <property type="project" value="UniProtKB-UniPathway"/>
</dbReference>
<accession>A0A7W7YEH8</accession>
<comment type="caution">
    <text evidence="9">The sequence shown here is derived from an EMBL/GenBank/DDBJ whole genome shotgun (WGS) entry which is preliminary data.</text>
</comment>
<evidence type="ECO:0000313" key="9">
    <source>
        <dbReference type="EMBL" id="MBB5034706.1"/>
    </source>
</evidence>
<keyword evidence="4" id="KW-0732">Signal</keyword>
<dbReference type="UniPathway" id="UPA00286"/>
<evidence type="ECO:0000256" key="6">
    <source>
        <dbReference type="ARBA" id="ARBA00022841"/>
    </source>
</evidence>
<protein>
    <recommendedName>
        <fullName evidence="8">AlgX/AlgJ SGNH hydrolase-like domain-containing protein</fullName>
    </recommendedName>
</protein>
<dbReference type="RefSeq" id="WP_184342777.1">
    <property type="nucleotide sequence ID" value="NZ_JACHIG010000011.1"/>
</dbReference>
<comment type="pathway">
    <text evidence="2">Glycan biosynthesis; alginate biosynthesis.</text>
</comment>
<keyword evidence="5" id="KW-0574">Periplasm</keyword>
<evidence type="ECO:0000259" key="8">
    <source>
        <dbReference type="Pfam" id="PF16822"/>
    </source>
</evidence>
<dbReference type="Pfam" id="PF16822">
    <property type="entry name" value="ALGX"/>
    <property type="match status" value="1"/>
</dbReference>
<proteinExistence type="predicted"/>
<evidence type="ECO:0000313" key="10">
    <source>
        <dbReference type="Proteomes" id="UP000590740"/>
    </source>
</evidence>
<evidence type="ECO:0000256" key="5">
    <source>
        <dbReference type="ARBA" id="ARBA00022764"/>
    </source>
</evidence>
<dbReference type="GO" id="GO:0042597">
    <property type="term" value="C:periplasmic space"/>
    <property type="evidence" value="ECO:0007669"/>
    <property type="project" value="UniProtKB-SubCell"/>
</dbReference>
<comment type="subcellular location">
    <subcellularLocation>
        <location evidence="1">Periplasm</location>
    </subcellularLocation>
</comment>
<sequence>MKPPTAKVSPPKGFVPEPDPRLSPRTVQNVLRVFTLLLALPLLFEGVSFLLPSRTNLAAATVRSGMQWLLLNLLGEGNNRVFAGKEDWLFSHAELDRHTHARRPDSGLHASLLQLASQLKAQQTPLLVVAIPDRATIYPEQLRPGRYLDPIRQKDEAGRLASLKAAGAEVLDMTEPLWTLRDKKPVFYSHDSHWTPEAMKFTALAVHKLVREKYPRLCSPDTPLINATLLDRTDPGDLALQLAPLFAGSLMGLETAELVSIQGIEPAASSPIVLHGGALMHVYDDARLSFGGGDKSPRAGFITQLATLIGRPLDVRAMPQPAEKYEDKKLVIILLPMAELVP</sequence>
<reference evidence="9 10" key="1">
    <citation type="submission" date="2020-08" db="EMBL/GenBank/DDBJ databases">
        <title>Genomic Encyclopedia of Type Strains, Phase IV (KMG-IV): sequencing the most valuable type-strain genomes for metagenomic binning, comparative biology and taxonomic classification.</title>
        <authorList>
            <person name="Goeker M."/>
        </authorList>
    </citation>
    <scope>NUCLEOTIDE SEQUENCE [LARGE SCALE GENOMIC DNA]</scope>
    <source>
        <strain evidence="9 10">DSM 12252</strain>
    </source>
</reference>
<evidence type="ECO:0000256" key="1">
    <source>
        <dbReference type="ARBA" id="ARBA00004418"/>
    </source>
</evidence>
<keyword evidence="3" id="KW-0808">Transferase</keyword>
<dbReference type="GO" id="GO:0016740">
    <property type="term" value="F:transferase activity"/>
    <property type="evidence" value="ECO:0007669"/>
    <property type="project" value="UniProtKB-KW"/>
</dbReference>
<name>A0A7W7YEH8_9BACT</name>
<dbReference type="AlphaFoldDB" id="A0A7W7YEH8"/>
<evidence type="ECO:0000256" key="2">
    <source>
        <dbReference type="ARBA" id="ARBA00005182"/>
    </source>
</evidence>
<dbReference type="Proteomes" id="UP000590740">
    <property type="component" value="Unassembled WGS sequence"/>
</dbReference>
<evidence type="ECO:0000256" key="3">
    <source>
        <dbReference type="ARBA" id="ARBA00022679"/>
    </source>
</evidence>
<gene>
    <name evidence="9" type="ORF">HNQ65_004314</name>
</gene>
<dbReference type="InterPro" id="IPR031811">
    <property type="entry name" value="ALGX/ALGJ_SGNH-like"/>
</dbReference>
<dbReference type="EMBL" id="JACHIG010000011">
    <property type="protein sequence ID" value="MBB5034706.1"/>
    <property type="molecule type" value="Genomic_DNA"/>
</dbReference>
<evidence type="ECO:0000256" key="4">
    <source>
        <dbReference type="ARBA" id="ARBA00022729"/>
    </source>
</evidence>
<organism evidence="9 10">
    <name type="scientific">Prosthecobacter vanneervenii</name>
    <dbReference type="NCBI Taxonomy" id="48466"/>
    <lineage>
        <taxon>Bacteria</taxon>
        <taxon>Pseudomonadati</taxon>
        <taxon>Verrucomicrobiota</taxon>
        <taxon>Verrucomicrobiia</taxon>
        <taxon>Verrucomicrobiales</taxon>
        <taxon>Verrucomicrobiaceae</taxon>
        <taxon>Prosthecobacter</taxon>
    </lineage>
</organism>